<protein>
    <submittedName>
        <fullName evidence="2">Agmatine deiminase</fullName>
        <ecNumber evidence="2">3.5.3.12</ecNumber>
    </submittedName>
</protein>
<dbReference type="STRING" id="388408.LAX5112_00065"/>
<keyword evidence="1 2" id="KW-0378">Hydrolase</keyword>
<evidence type="ECO:0000313" key="3">
    <source>
        <dbReference type="Proteomes" id="UP000053235"/>
    </source>
</evidence>
<dbReference type="GO" id="GO:0004668">
    <property type="term" value="F:protein-arginine deiminase activity"/>
    <property type="evidence" value="ECO:0007669"/>
    <property type="project" value="InterPro"/>
</dbReference>
<name>A0A0M6ZLZ0_9HYPH</name>
<dbReference type="InterPro" id="IPR007466">
    <property type="entry name" value="Peptidyl-Arg-deiminase_porph"/>
</dbReference>
<dbReference type="RefSeq" id="WP_055670120.1">
    <property type="nucleotide sequence ID" value="NZ_CXWD01000001.1"/>
</dbReference>
<evidence type="ECO:0000256" key="1">
    <source>
        <dbReference type="ARBA" id="ARBA00022801"/>
    </source>
</evidence>
<sequence>MSAQASTTGLPEGYFVPAEDDPHERTFMQWPVNRTVHPDRWFLEDLQQTIAEIANTIAEFEPVVMLAGAEHHANARKRLSQSVDLWDIPTDDLWCRDAGPLFAVNDQGGLVVSGMKFNGWGEKQVHDNDGQIVSRVAERMGLTVYPSGLTGEPGGVEWDGHGTLLAHESCWVNPNRNDLSRAEIEDRLLRAYGADKMIWAPGVAGHDITDDHIDALARFVRPGEVLIQVPYPEDDDIFSVSARKTLAILKSSTDAEGRHLKITEVPSPGRIRVTSDDFLASYANYYVLNDAVVCAEFGDKDTDGEMQRTLQRLYPDREVVALNVDGLGETGGGIHCATQQQPRV</sequence>
<dbReference type="Gene3D" id="3.75.10.10">
    <property type="entry name" value="L-arginine/glycine Amidinotransferase, Chain A"/>
    <property type="match status" value="1"/>
</dbReference>
<dbReference type="Pfam" id="PF04371">
    <property type="entry name" value="PAD_porph"/>
    <property type="match status" value="1"/>
</dbReference>
<accession>A0A0M6ZLZ0</accession>
<dbReference type="GO" id="GO:0047632">
    <property type="term" value="F:agmatine deiminase activity"/>
    <property type="evidence" value="ECO:0007669"/>
    <property type="project" value="UniProtKB-EC"/>
</dbReference>
<organism evidence="2 3">
    <name type="scientific">Roseibium alexandrii</name>
    <dbReference type="NCBI Taxonomy" id="388408"/>
    <lineage>
        <taxon>Bacteria</taxon>
        <taxon>Pseudomonadati</taxon>
        <taxon>Pseudomonadota</taxon>
        <taxon>Alphaproteobacteria</taxon>
        <taxon>Hyphomicrobiales</taxon>
        <taxon>Stappiaceae</taxon>
        <taxon>Roseibium</taxon>
    </lineage>
</organism>
<proteinExistence type="predicted"/>
<dbReference type="EC" id="3.5.3.12" evidence="2"/>
<dbReference type="AlphaFoldDB" id="A0A0M6ZLZ0"/>
<keyword evidence="3" id="KW-1185">Reference proteome</keyword>
<evidence type="ECO:0000313" key="2">
    <source>
        <dbReference type="EMBL" id="CTQ63785.1"/>
    </source>
</evidence>
<dbReference type="EMBL" id="CXWD01000001">
    <property type="protein sequence ID" value="CTQ63785.1"/>
    <property type="molecule type" value="Genomic_DNA"/>
</dbReference>
<dbReference type="PANTHER" id="PTHR31377:SF0">
    <property type="entry name" value="AGMATINE DEIMINASE-RELATED"/>
    <property type="match status" value="1"/>
</dbReference>
<dbReference type="PANTHER" id="PTHR31377">
    <property type="entry name" value="AGMATINE DEIMINASE-RELATED"/>
    <property type="match status" value="1"/>
</dbReference>
<dbReference type="GO" id="GO:0009446">
    <property type="term" value="P:putrescine biosynthetic process"/>
    <property type="evidence" value="ECO:0007669"/>
    <property type="project" value="InterPro"/>
</dbReference>
<gene>
    <name evidence="2" type="primary">aguA</name>
    <name evidence="2" type="ORF">LAX5112_00065</name>
</gene>
<dbReference type="SUPFAM" id="SSF55909">
    <property type="entry name" value="Pentein"/>
    <property type="match status" value="1"/>
</dbReference>
<dbReference type="Proteomes" id="UP000053235">
    <property type="component" value="Unassembled WGS sequence"/>
</dbReference>
<reference evidence="3" key="1">
    <citation type="submission" date="2015-07" db="EMBL/GenBank/DDBJ databases">
        <authorList>
            <person name="Rodrigo-Torres Lidia"/>
            <person name="Arahal R.David."/>
        </authorList>
    </citation>
    <scope>NUCLEOTIDE SEQUENCE [LARGE SCALE GENOMIC DNA]</scope>
    <source>
        <strain evidence="3">CECT 5112</strain>
    </source>
</reference>